<evidence type="ECO:0000313" key="2">
    <source>
        <dbReference type="EMBL" id="KYG33901.1"/>
    </source>
</evidence>
<accession>A0A162EWH0</accession>
<dbReference type="OrthoDB" id="2939819at2"/>
<keyword evidence="1" id="KW-0472">Membrane</keyword>
<gene>
    <name evidence="2" type="ORF">AZF04_15430</name>
</gene>
<comment type="caution">
    <text evidence="2">The sequence shown here is derived from an EMBL/GenBank/DDBJ whole genome shotgun (WGS) entry which is preliminary data.</text>
</comment>
<keyword evidence="1" id="KW-0812">Transmembrane</keyword>
<dbReference type="STRING" id="519424.AZF04_15430"/>
<protein>
    <submittedName>
        <fullName evidence="2">Uncharacterized protein</fullName>
    </submittedName>
</protein>
<dbReference type="AlphaFoldDB" id="A0A162EWH0"/>
<organism evidence="2 3">
    <name type="scientific">Alkalihalobacillus trypoxylicola</name>
    <dbReference type="NCBI Taxonomy" id="519424"/>
    <lineage>
        <taxon>Bacteria</taxon>
        <taxon>Bacillati</taxon>
        <taxon>Bacillota</taxon>
        <taxon>Bacilli</taxon>
        <taxon>Bacillales</taxon>
        <taxon>Bacillaceae</taxon>
        <taxon>Alkalihalobacillus</taxon>
    </lineage>
</organism>
<feature type="transmembrane region" description="Helical" evidence="1">
    <location>
        <begin position="32"/>
        <end position="53"/>
    </location>
</feature>
<evidence type="ECO:0000256" key="1">
    <source>
        <dbReference type="SAM" id="Phobius"/>
    </source>
</evidence>
<proteinExistence type="predicted"/>
<dbReference type="EMBL" id="LTAO01000004">
    <property type="protein sequence ID" value="KYG33901.1"/>
    <property type="molecule type" value="Genomic_DNA"/>
</dbReference>
<dbReference type="RefSeq" id="WP_061947711.1">
    <property type="nucleotide sequence ID" value="NZ_LTAO01000004.1"/>
</dbReference>
<dbReference type="Proteomes" id="UP000075806">
    <property type="component" value="Unassembled WGS sequence"/>
</dbReference>
<name>A0A162EWH0_9BACI</name>
<sequence>MRKNIINAIVASIIVALITAVFSFSIRGYLNWFDVVNSIIGTFIIWAVFIPMVNRHWRARQIE</sequence>
<keyword evidence="3" id="KW-1185">Reference proteome</keyword>
<feature type="transmembrane region" description="Helical" evidence="1">
    <location>
        <begin position="5"/>
        <end position="26"/>
    </location>
</feature>
<reference evidence="2" key="1">
    <citation type="submission" date="2016-02" db="EMBL/GenBank/DDBJ databases">
        <title>Genome sequence of Bacillus trypoxylicola KCTC 13244(T).</title>
        <authorList>
            <person name="Jeong H."/>
            <person name="Park S.-H."/>
            <person name="Choi S.-K."/>
        </authorList>
    </citation>
    <scope>NUCLEOTIDE SEQUENCE [LARGE SCALE GENOMIC DNA]</scope>
    <source>
        <strain evidence="2">KCTC 13244</strain>
    </source>
</reference>
<evidence type="ECO:0000313" key="3">
    <source>
        <dbReference type="Proteomes" id="UP000075806"/>
    </source>
</evidence>
<keyword evidence="1" id="KW-1133">Transmembrane helix</keyword>